<dbReference type="AlphaFoldDB" id="A0A316GAG7"/>
<organism evidence="2 3">
    <name type="scientific">Silicimonas algicola</name>
    <dbReference type="NCBI Taxonomy" id="1826607"/>
    <lineage>
        <taxon>Bacteria</taxon>
        <taxon>Pseudomonadati</taxon>
        <taxon>Pseudomonadota</taxon>
        <taxon>Alphaproteobacteria</taxon>
        <taxon>Rhodobacterales</taxon>
        <taxon>Paracoccaceae</taxon>
    </lineage>
</organism>
<feature type="domain" description="Co-chaperone DjlA N-terminal" evidence="1">
    <location>
        <begin position="142"/>
        <end position="251"/>
    </location>
</feature>
<protein>
    <submittedName>
        <fullName evidence="2">Tellurite resistance protein TerB</fullName>
    </submittedName>
</protein>
<dbReference type="Gene3D" id="1.10.3680.10">
    <property type="entry name" value="TerB-like"/>
    <property type="match status" value="1"/>
</dbReference>
<sequence length="306" mass="32787">MAPSEQQLVDALSTVDLVVADTNKFKIKLGIGEDAYSTLKLTKTLQTLWDIKGAGAAGAAAAASPAVATTFFGGGGILSVLGFGAAATTPVGWIIAAAVGSGAAYYGAMQFFSKYSSSRVDTIPKFINTPIDLLGATIFDMMAGLALKVADFAGEIDEAERIAVVEYFTEEWGISRDYSVKALPLVETQIRQRTLKNMAKSLAEFQMDNPDCNPSAMRKDIRGFLEEIAFADGEFDEREELAIETIERELSAHFATRSQVTRAVSQYTSTVAEVAQSGSAVAAEQAQRAMSKANRLLNSFFRKKGS</sequence>
<dbReference type="CDD" id="cd07177">
    <property type="entry name" value="terB_like"/>
    <property type="match status" value="1"/>
</dbReference>
<dbReference type="InterPro" id="IPR029024">
    <property type="entry name" value="TerB-like"/>
</dbReference>
<dbReference type="EMBL" id="QGGV01000002">
    <property type="protein sequence ID" value="PWK57622.1"/>
    <property type="molecule type" value="Genomic_DNA"/>
</dbReference>
<dbReference type="OrthoDB" id="8881374at2"/>
<dbReference type="SUPFAM" id="SSF158682">
    <property type="entry name" value="TerB-like"/>
    <property type="match status" value="1"/>
</dbReference>
<proteinExistence type="predicted"/>
<evidence type="ECO:0000313" key="2">
    <source>
        <dbReference type="EMBL" id="PWK57622.1"/>
    </source>
</evidence>
<evidence type="ECO:0000259" key="1">
    <source>
        <dbReference type="Pfam" id="PF05099"/>
    </source>
</evidence>
<evidence type="ECO:0000313" key="3">
    <source>
        <dbReference type="Proteomes" id="UP000245390"/>
    </source>
</evidence>
<dbReference type="Proteomes" id="UP000245390">
    <property type="component" value="Unassembled WGS sequence"/>
</dbReference>
<keyword evidence="3" id="KW-1185">Reference proteome</keyword>
<comment type="caution">
    <text evidence="2">The sequence shown here is derived from an EMBL/GenBank/DDBJ whole genome shotgun (WGS) entry which is preliminary data.</text>
</comment>
<gene>
    <name evidence="2" type="ORF">C8D95_102267</name>
</gene>
<dbReference type="Pfam" id="PF05099">
    <property type="entry name" value="TerB"/>
    <property type="match status" value="1"/>
</dbReference>
<reference evidence="2 3" key="1">
    <citation type="submission" date="2018-05" db="EMBL/GenBank/DDBJ databases">
        <title>Genomic Encyclopedia of Type Strains, Phase IV (KMG-IV): sequencing the most valuable type-strain genomes for metagenomic binning, comparative biology and taxonomic classification.</title>
        <authorList>
            <person name="Goeker M."/>
        </authorList>
    </citation>
    <scope>NUCLEOTIDE SEQUENCE [LARGE SCALE GENOMIC DNA]</scope>
    <source>
        <strain evidence="2 3">DSM 103371</strain>
    </source>
</reference>
<dbReference type="KEGG" id="salo:EF888_12830"/>
<dbReference type="InterPro" id="IPR007791">
    <property type="entry name" value="DjlA_N"/>
</dbReference>
<accession>A0A316GAG7</accession>
<name>A0A316GAG7_9RHOB</name>
<dbReference type="RefSeq" id="WP_109758218.1">
    <property type="nucleotide sequence ID" value="NZ_CP034588.1"/>
</dbReference>